<organism evidence="2 3">
    <name type="scientific">Roridomyces roridus</name>
    <dbReference type="NCBI Taxonomy" id="1738132"/>
    <lineage>
        <taxon>Eukaryota</taxon>
        <taxon>Fungi</taxon>
        <taxon>Dikarya</taxon>
        <taxon>Basidiomycota</taxon>
        <taxon>Agaricomycotina</taxon>
        <taxon>Agaricomycetes</taxon>
        <taxon>Agaricomycetidae</taxon>
        <taxon>Agaricales</taxon>
        <taxon>Marasmiineae</taxon>
        <taxon>Mycenaceae</taxon>
        <taxon>Roridomyces</taxon>
    </lineage>
</organism>
<evidence type="ECO:0000313" key="2">
    <source>
        <dbReference type="EMBL" id="KAJ7647555.1"/>
    </source>
</evidence>
<gene>
    <name evidence="2" type="ORF">FB45DRAFT_893754</name>
</gene>
<feature type="compositionally biased region" description="Basic and acidic residues" evidence="1">
    <location>
        <begin position="163"/>
        <end position="174"/>
    </location>
</feature>
<feature type="compositionally biased region" description="Low complexity" evidence="1">
    <location>
        <begin position="175"/>
        <end position="194"/>
    </location>
</feature>
<evidence type="ECO:0000313" key="3">
    <source>
        <dbReference type="Proteomes" id="UP001221142"/>
    </source>
</evidence>
<sequence>MSIPTARLASRLASRRLLPATRRYSTAEPEPKKSGSNTTLYLVAAAALAGGAYYYYSSNPDQAAALKAEEEQVVKHAKAMKDSAIAAGHDNIAAARKEAESARDRVIAEADARAHQVATQARGALDSARSSTENLYNDARKTGDKASGKAQRTWAEWLGWGSAKKEEGKEKLDEAAAGGKAKLDQAAAKLDSKK</sequence>
<feature type="compositionally biased region" description="Basic and acidic residues" evidence="1">
    <location>
        <begin position="138"/>
        <end position="147"/>
    </location>
</feature>
<name>A0AAD7G0Q0_9AGAR</name>
<proteinExistence type="predicted"/>
<dbReference type="Proteomes" id="UP001221142">
    <property type="component" value="Unassembled WGS sequence"/>
</dbReference>
<feature type="region of interest" description="Disordered" evidence="1">
    <location>
        <begin position="124"/>
        <end position="194"/>
    </location>
</feature>
<dbReference type="EMBL" id="JARKIF010000002">
    <property type="protein sequence ID" value="KAJ7647555.1"/>
    <property type="molecule type" value="Genomic_DNA"/>
</dbReference>
<dbReference type="AlphaFoldDB" id="A0AAD7G0Q0"/>
<keyword evidence="3" id="KW-1185">Reference proteome</keyword>
<accession>A0AAD7G0Q0</accession>
<evidence type="ECO:0000256" key="1">
    <source>
        <dbReference type="SAM" id="MobiDB-lite"/>
    </source>
</evidence>
<comment type="caution">
    <text evidence="2">The sequence shown here is derived from an EMBL/GenBank/DDBJ whole genome shotgun (WGS) entry which is preliminary data.</text>
</comment>
<protein>
    <submittedName>
        <fullName evidence="2">Uncharacterized protein</fullName>
    </submittedName>
</protein>
<reference evidence="2" key="1">
    <citation type="submission" date="2023-03" db="EMBL/GenBank/DDBJ databases">
        <title>Massive genome expansion in bonnet fungi (Mycena s.s.) driven by repeated elements and novel gene families across ecological guilds.</title>
        <authorList>
            <consortium name="Lawrence Berkeley National Laboratory"/>
            <person name="Harder C.B."/>
            <person name="Miyauchi S."/>
            <person name="Viragh M."/>
            <person name="Kuo A."/>
            <person name="Thoen E."/>
            <person name="Andreopoulos B."/>
            <person name="Lu D."/>
            <person name="Skrede I."/>
            <person name="Drula E."/>
            <person name="Henrissat B."/>
            <person name="Morin E."/>
            <person name="Kohler A."/>
            <person name="Barry K."/>
            <person name="LaButti K."/>
            <person name="Morin E."/>
            <person name="Salamov A."/>
            <person name="Lipzen A."/>
            <person name="Mereny Z."/>
            <person name="Hegedus B."/>
            <person name="Baldrian P."/>
            <person name="Stursova M."/>
            <person name="Weitz H."/>
            <person name="Taylor A."/>
            <person name="Grigoriev I.V."/>
            <person name="Nagy L.G."/>
            <person name="Martin F."/>
            <person name="Kauserud H."/>
        </authorList>
    </citation>
    <scope>NUCLEOTIDE SEQUENCE</scope>
    <source>
        <strain evidence="2">9284</strain>
    </source>
</reference>